<evidence type="ECO:0000256" key="2">
    <source>
        <dbReference type="SAM" id="MobiDB-lite"/>
    </source>
</evidence>
<dbReference type="PANTHER" id="PTHR15725">
    <property type="entry name" value="ZN-FINGER, C-X8-C-X5-C-X3-H TYPE-CONTAINING"/>
    <property type="match status" value="1"/>
</dbReference>
<reference evidence="4 5" key="1">
    <citation type="journal article" date="2018" name="J. Allergy Clin. Immunol.">
        <title>High-quality assembly of Dermatophagoides pteronyssinus genome and transcriptome reveals a wide range of novel allergens.</title>
        <authorList>
            <person name="Liu X.Y."/>
            <person name="Yang K.Y."/>
            <person name="Wang M.Q."/>
            <person name="Kwok J.S."/>
            <person name="Zeng X."/>
            <person name="Yang Z."/>
            <person name="Xiao X.J."/>
            <person name="Lau C.P."/>
            <person name="Li Y."/>
            <person name="Huang Z.M."/>
            <person name="Ba J.G."/>
            <person name="Yim A.K."/>
            <person name="Ouyang C.Y."/>
            <person name="Ngai S.M."/>
            <person name="Chan T.F."/>
            <person name="Leung E.L."/>
            <person name="Liu L."/>
            <person name="Liu Z.G."/>
            <person name="Tsui S.K."/>
        </authorList>
    </citation>
    <scope>NUCLEOTIDE SEQUENCE [LARGE SCALE GENOMIC DNA]</scope>
    <source>
        <strain evidence="4">Derp</strain>
    </source>
</reference>
<keyword evidence="1" id="KW-0863">Zinc-finger</keyword>
<evidence type="ECO:0000259" key="3">
    <source>
        <dbReference type="PROSITE" id="PS50103"/>
    </source>
</evidence>
<dbReference type="PROSITE" id="PS50103">
    <property type="entry name" value="ZF_C3H1"/>
    <property type="match status" value="1"/>
</dbReference>
<feature type="compositionally biased region" description="Polar residues" evidence="2">
    <location>
        <begin position="247"/>
        <end position="265"/>
    </location>
</feature>
<dbReference type="InterPro" id="IPR000571">
    <property type="entry name" value="Znf_CCCH"/>
</dbReference>
<feature type="zinc finger region" description="C3H1-type" evidence="1">
    <location>
        <begin position="4"/>
        <end position="31"/>
    </location>
</feature>
<dbReference type="EMBL" id="NJHN03000098">
    <property type="protein sequence ID" value="KAH9415347.1"/>
    <property type="molecule type" value="Genomic_DNA"/>
</dbReference>
<keyword evidence="1" id="KW-0479">Metal-binding</keyword>
<feature type="region of interest" description="Disordered" evidence="2">
    <location>
        <begin position="247"/>
        <end position="296"/>
    </location>
</feature>
<gene>
    <name evidence="4" type="ORF">DERP_012643</name>
</gene>
<dbReference type="PANTHER" id="PTHR15725:SF14">
    <property type="entry name" value="ZINC FINGER CCCH DOMAIN-CONTAINING PROTEIN 11A"/>
    <property type="match status" value="1"/>
</dbReference>
<proteinExistence type="predicted"/>
<organism evidence="4 5">
    <name type="scientific">Dermatophagoides pteronyssinus</name>
    <name type="common">European house dust mite</name>
    <dbReference type="NCBI Taxonomy" id="6956"/>
    <lineage>
        <taxon>Eukaryota</taxon>
        <taxon>Metazoa</taxon>
        <taxon>Ecdysozoa</taxon>
        <taxon>Arthropoda</taxon>
        <taxon>Chelicerata</taxon>
        <taxon>Arachnida</taxon>
        <taxon>Acari</taxon>
        <taxon>Acariformes</taxon>
        <taxon>Sarcoptiformes</taxon>
        <taxon>Astigmata</taxon>
        <taxon>Psoroptidia</taxon>
        <taxon>Analgoidea</taxon>
        <taxon>Pyroglyphidae</taxon>
        <taxon>Dermatophagoidinae</taxon>
        <taxon>Dermatophagoides</taxon>
    </lineage>
</organism>
<feature type="domain" description="C3H1-type" evidence="3">
    <location>
        <begin position="4"/>
        <end position="31"/>
    </location>
</feature>
<dbReference type="Pfam" id="PF15663">
    <property type="entry name" value="zf-CCCH_3"/>
    <property type="match status" value="1"/>
</dbReference>
<accession>A0ABQ8IYQ9</accession>
<feature type="compositionally biased region" description="Low complexity" evidence="2">
    <location>
        <begin position="115"/>
        <end position="133"/>
    </location>
</feature>
<feature type="region of interest" description="Disordered" evidence="2">
    <location>
        <begin position="308"/>
        <end position="362"/>
    </location>
</feature>
<keyword evidence="1" id="KW-0862">Zinc</keyword>
<feature type="compositionally biased region" description="Polar residues" evidence="2">
    <location>
        <begin position="328"/>
        <end position="338"/>
    </location>
</feature>
<dbReference type="Proteomes" id="UP000887458">
    <property type="component" value="Unassembled WGS sequence"/>
</dbReference>
<reference evidence="4 5" key="2">
    <citation type="journal article" date="2022" name="Mol. Biol. Evol.">
        <title>Comparative Genomics Reveals Insights into the Divergent Evolution of Astigmatic Mites and Household Pest Adaptations.</title>
        <authorList>
            <person name="Xiong Q."/>
            <person name="Wan A.T."/>
            <person name="Liu X."/>
            <person name="Fung C.S."/>
            <person name="Xiao X."/>
            <person name="Malainual N."/>
            <person name="Hou J."/>
            <person name="Wang L."/>
            <person name="Wang M."/>
            <person name="Yang K.Y."/>
            <person name="Cui Y."/>
            <person name="Leung E.L."/>
            <person name="Nong W."/>
            <person name="Shin S.K."/>
            <person name="Au S.W."/>
            <person name="Jeong K.Y."/>
            <person name="Chew F.T."/>
            <person name="Hui J.H."/>
            <person name="Leung T.F."/>
            <person name="Tungtrongchitr A."/>
            <person name="Zhong N."/>
            <person name="Liu Z."/>
            <person name="Tsui S.K."/>
        </authorList>
    </citation>
    <scope>NUCLEOTIDE SEQUENCE [LARGE SCALE GENOMIC DNA]</scope>
    <source>
        <strain evidence="4">Derp</strain>
    </source>
</reference>
<dbReference type="Gene3D" id="4.10.1000.10">
    <property type="entry name" value="Zinc finger, CCCH-type"/>
    <property type="match status" value="1"/>
</dbReference>
<feature type="compositionally biased region" description="Polar residues" evidence="2">
    <location>
        <begin position="275"/>
        <end position="289"/>
    </location>
</feature>
<sequence>MNSMDKNNDCYFYFYSTCTKEKNCPFRHCDLALGSEVVCELWRVGRCHDRNCPFRHMEPNIKRSTKQCWFETQPNGCRKPHCVFLHTKPRPTITDLQNNISEWILPTGVVGAGGQNQQSSATSNNTNNNDSQQTLINNSHQELSNNNNNKESHIILKPQQLQTTEQLSISIDDKDDEDESDENCETEIVPDIIATVQKPAVKTLEQIKMEKILHSSNEHLLDTTNNNNGSYNNSITTAPVKIDMKFDNNNLNRHPSTTIVSSPSLKTEMKRSIPIKQQENIQPSPSSKSPLEKRPINIVIKTLEQIRKEREESEQQQTTMKGDEMISKENQINSLKRTSINDDNNDDDHNSSSNPPKPIKIRRNRLTVPMMMMMANQNSNSSIEDTNDNDKHNELYSHQQQQQQMNLSSTREKSSDQDDQYNQQQSTKLSMIKDDDDDLDLEFLNDNNDHHRSSSIGIYSNAITDDDDELMREIDQVINS</sequence>
<keyword evidence="5" id="KW-1185">Reference proteome</keyword>
<evidence type="ECO:0000256" key="1">
    <source>
        <dbReference type="PROSITE-ProRule" id="PRU00723"/>
    </source>
</evidence>
<evidence type="ECO:0000313" key="4">
    <source>
        <dbReference type="EMBL" id="KAH9415347.1"/>
    </source>
</evidence>
<feature type="region of interest" description="Disordered" evidence="2">
    <location>
        <begin position="111"/>
        <end position="133"/>
    </location>
</feature>
<feature type="region of interest" description="Disordered" evidence="2">
    <location>
        <begin position="397"/>
        <end position="433"/>
    </location>
</feature>
<protein>
    <recommendedName>
        <fullName evidence="3">C3H1-type domain-containing protein</fullName>
    </recommendedName>
</protein>
<name>A0ABQ8IYQ9_DERPT</name>
<comment type="caution">
    <text evidence="4">The sequence shown here is derived from an EMBL/GenBank/DDBJ whole genome shotgun (WGS) entry which is preliminary data.</text>
</comment>
<dbReference type="InterPro" id="IPR041686">
    <property type="entry name" value="Znf-CCCH_3"/>
</dbReference>
<evidence type="ECO:0000313" key="5">
    <source>
        <dbReference type="Proteomes" id="UP000887458"/>
    </source>
</evidence>